<keyword evidence="1" id="KW-0472">Membrane</keyword>
<protein>
    <submittedName>
        <fullName evidence="3">Acetyltransferase [Microlunatus phosphovorus NM-1]</fullName>
    </submittedName>
</protein>
<keyword evidence="1" id="KW-0812">Transmembrane</keyword>
<evidence type="ECO:0000256" key="1">
    <source>
        <dbReference type="SAM" id="Phobius"/>
    </source>
</evidence>
<evidence type="ECO:0000313" key="4">
    <source>
        <dbReference type="Proteomes" id="UP000252008"/>
    </source>
</evidence>
<dbReference type="STRING" id="39692.BST38_10220"/>
<dbReference type="GO" id="GO:0016747">
    <property type="term" value="F:acyltransferase activity, transferring groups other than amino-acyl groups"/>
    <property type="evidence" value="ECO:0007669"/>
    <property type="project" value="InterPro"/>
</dbReference>
<evidence type="ECO:0000259" key="2">
    <source>
        <dbReference type="Pfam" id="PF01757"/>
    </source>
</evidence>
<feature type="transmembrane region" description="Helical" evidence="1">
    <location>
        <begin position="160"/>
        <end position="179"/>
    </location>
</feature>
<dbReference type="InterPro" id="IPR050879">
    <property type="entry name" value="Acyltransferase_3"/>
</dbReference>
<name>A0A375YHL5_MYCPF</name>
<keyword evidence="4" id="KW-1185">Reference proteome</keyword>
<feature type="transmembrane region" description="Helical" evidence="1">
    <location>
        <begin position="134"/>
        <end position="153"/>
    </location>
</feature>
<sequence length="397" mass="42315">MVAVLAVLAYHLTGWPRGGFVGIDIFFVIAGYFVTESLLTTAADTGKPELRNFYLGRLRRIVPAATVVLILTIAASALAFSAARVRDIGIDALFAFFFVANWHFAADGVDPVTTSDTASPLLHYWPLAVEEQVIIAWPLLILALTAAAVRKAWSDERWRAHLGAAVGGVVLASLAWAAYQTMTSPTVAFLSTFTRLWELGVGALLAVAAGSLARLPDPLRPILSWLGLALIGAAFVLIDGTSGFPAPWALLPVASAALVIGAGIGREPDLQGFLRNRASTYLGDLSYSLYLVHWPVIVVLAAVMDRDAHYYASAVTLTLGLAVALHHFVENPMRYASWGALRQAREDRRHGLHHTSPATKLAGVGALILITLSVISYAMSPEAIDAPAPVTPAVPAL</sequence>
<feature type="transmembrane region" description="Helical" evidence="1">
    <location>
        <begin position="285"/>
        <end position="304"/>
    </location>
</feature>
<feature type="domain" description="Acyltransferase 3" evidence="2">
    <location>
        <begin position="2"/>
        <end position="326"/>
    </location>
</feature>
<dbReference type="Pfam" id="PF01757">
    <property type="entry name" value="Acyl_transf_3"/>
    <property type="match status" value="1"/>
</dbReference>
<dbReference type="AlphaFoldDB" id="A0A375YHL5"/>
<feature type="transmembrane region" description="Helical" evidence="1">
    <location>
        <begin position="244"/>
        <end position="264"/>
    </location>
</feature>
<dbReference type="InterPro" id="IPR002656">
    <property type="entry name" value="Acyl_transf_3_dom"/>
</dbReference>
<feature type="transmembrane region" description="Helical" evidence="1">
    <location>
        <begin position="310"/>
        <end position="329"/>
    </location>
</feature>
<feature type="transmembrane region" description="Helical" evidence="1">
    <location>
        <begin position="222"/>
        <end position="238"/>
    </location>
</feature>
<feature type="transmembrane region" description="Helical" evidence="1">
    <location>
        <begin position="358"/>
        <end position="379"/>
    </location>
</feature>
<dbReference type="GO" id="GO:0009103">
    <property type="term" value="P:lipopolysaccharide biosynthetic process"/>
    <property type="evidence" value="ECO:0007669"/>
    <property type="project" value="TreeGrafter"/>
</dbReference>
<evidence type="ECO:0000313" key="3">
    <source>
        <dbReference type="EMBL" id="SRX80608.1"/>
    </source>
</evidence>
<dbReference type="PANTHER" id="PTHR23028:SF53">
    <property type="entry name" value="ACYL_TRANSF_3 DOMAIN-CONTAINING PROTEIN"/>
    <property type="match status" value="1"/>
</dbReference>
<dbReference type="Proteomes" id="UP000252008">
    <property type="component" value="Unassembled WGS sequence"/>
</dbReference>
<feature type="transmembrane region" description="Helical" evidence="1">
    <location>
        <begin position="199"/>
        <end position="215"/>
    </location>
</feature>
<feature type="transmembrane region" description="Helical" evidence="1">
    <location>
        <begin position="61"/>
        <end position="83"/>
    </location>
</feature>
<feature type="transmembrane region" description="Helical" evidence="1">
    <location>
        <begin position="20"/>
        <end position="40"/>
    </location>
</feature>
<organism evidence="3 4">
    <name type="scientific">Mycolicibacterium parafortuitum</name>
    <name type="common">Mycobacterium parafortuitum</name>
    <dbReference type="NCBI Taxonomy" id="39692"/>
    <lineage>
        <taxon>Bacteria</taxon>
        <taxon>Bacillati</taxon>
        <taxon>Actinomycetota</taxon>
        <taxon>Actinomycetes</taxon>
        <taxon>Mycobacteriales</taxon>
        <taxon>Mycobacteriaceae</taxon>
        <taxon>Mycolicibacterium</taxon>
    </lineage>
</organism>
<gene>
    <name evidence="3" type="ORF">MPP7335_02352</name>
</gene>
<dbReference type="GO" id="GO:0016020">
    <property type="term" value="C:membrane"/>
    <property type="evidence" value="ECO:0007669"/>
    <property type="project" value="TreeGrafter"/>
</dbReference>
<reference evidence="3 4" key="1">
    <citation type="submission" date="2018-05" db="EMBL/GenBank/DDBJ databases">
        <authorList>
            <consortium name="IHU Genomes"/>
        </authorList>
    </citation>
    <scope>NUCLEOTIDE SEQUENCE [LARGE SCALE GENOMIC DNA]</scope>
    <source>
        <strain evidence="3 4">P7335</strain>
    </source>
</reference>
<dbReference type="EMBL" id="UEGS01000001">
    <property type="protein sequence ID" value="SRX80608.1"/>
    <property type="molecule type" value="Genomic_DNA"/>
</dbReference>
<keyword evidence="3" id="KW-0808">Transferase</keyword>
<keyword evidence="1" id="KW-1133">Transmembrane helix</keyword>
<accession>A0A375YHL5</accession>
<dbReference type="PANTHER" id="PTHR23028">
    <property type="entry name" value="ACETYLTRANSFERASE"/>
    <property type="match status" value="1"/>
</dbReference>
<proteinExistence type="predicted"/>